<proteinExistence type="predicted"/>
<keyword evidence="2" id="KW-0614">Plasmid</keyword>
<keyword evidence="1" id="KW-0732">Signal</keyword>
<evidence type="ECO:0000313" key="3">
    <source>
        <dbReference type="Proteomes" id="UP000002612"/>
    </source>
</evidence>
<feature type="signal peptide" evidence="1">
    <location>
        <begin position="1"/>
        <end position="27"/>
    </location>
</feature>
<evidence type="ECO:0000256" key="1">
    <source>
        <dbReference type="SAM" id="SignalP"/>
    </source>
</evidence>
<dbReference type="PATRIC" id="fig|288681.22.peg.5720"/>
<evidence type="ECO:0000313" key="2">
    <source>
        <dbReference type="EMBL" id="AAY60271.1"/>
    </source>
</evidence>
<accession>Q4V1Y6</accession>
<gene>
    <name evidence="2" type="ordered locus">pE33L466_0106</name>
</gene>
<dbReference type="EMBL" id="CP000040">
    <property type="protein sequence ID" value="AAY60271.1"/>
    <property type="molecule type" value="Genomic_DNA"/>
</dbReference>
<reference evidence="3" key="1">
    <citation type="journal article" date="2006" name="J. Bacteriol.">
        <title>Pathogenomic sequence analysis of Bacillus cereus and Bacillus thuringiensis isolates closely related to Bacillus anthracis.</title>
        <authorList>
            <person name="Han C.S."/>
            <person name="Xie G."/>
            <person name="Challacombe J.F."/>
            <person name="Altherr M.R."/>
            <person name="Bhotika S.S."/>
            <person name="Brown N."/>
            <person name="Bruce D."/>
            <person name="Campbell C.S."/>
            <person name="Campbell M.L."/>
            <person name="Chen J."/>
            <person name="Chertkov O."/>
            <person name="Cleland C."/>
            <person name="Dimitrijevic M."/>
            <person name="Doggett N.A."/>
            <person name="Fawcett J.J."/>
            <person name="Glavina T."/>
            <person name="Goodwin L.A."/>
            <person name="Green L.D."/>
            <person name="Hill K.K."/>
            <person name="Hitchcock P."/>
            <person name="Jackson P.J."/>
            <person name="Keim P."/>
            <person name="Kewalramani A.R."/>
            <person name="Longmire J."/>
            <person name="Lucas S."/>
            <person name="Malfatti S."/>
            <person name="McMurry K."/>
            <person name="Meincke L.J."/>
            <person name="Misra M."/>
            <person name="Moseman B.L."/>
            <person name="Mundt M."/>
            <person name="Munk A.C."/>
            <person name="Okinaka R.T."/>
            <person name="Parson-Quintana B."/>
            <person name="Reilly L.P."/>
            <person name="Richardson P."/>
            <person name="Robinson D.L."/>
            <person name="Rubin E."/>
            <person name="Saunders E."/>
            <person name="Tapia R."/>
            <person name="Tesmer J.G."/>
            <person name="Thayer N."/>
            <person name="Thompson L.S."/>
            <person name="Tice H."/>
            <person name="Ticknor L.O."/>
            <person name="Wills P.L."/>
            <person name="Brettin T.S."/>
            <person name="Gilna P."/>
        </authorList>
    </citation>
    <scope>NUCLEOTIDE SEQUENCE [LARGE SCALE GENOMIC DNA]</scope>
    <source>
        <strain evidence="3">ZK / E33L</strain>
        <plasmid evidence="3">pE33L466</plasmid>
    </source>
</reference>
<organism evidence="2 3">
    <name type="scientific">Bacillus cereus (strain ZK / E33L)</name>
    <dbReference type="NCBI Taxonomy" id="288681"/>
    <lineage>
        <taxon>Bacteria</taxon>
        <taxon>Bacillati</taxon>
        <taxon>Bacillota</taxon>
        <taxon>Bacilli</taxon>
        <taxon>Bacillales</taxon>
        <taxon>Bacillaceae</taxon>
        <taxon>Bacillus</taxon>
        <taxon>Bacillus cereus group</taxon>
    </lineage>
</organism>
<protein>
    <submittedName>
        <fullName evidence="2">Uncharacterized protein</fullName>
    </submittedName>
</protein>
<name>Q4V1Y6_BACCZ</name>
<sequence>MFKMKKPLISASLALGLLGVSFSPTYAQETQDGASNPVSVSSTAITPAMSLNALDVKPGLLANFQSISFTGNDDVQFNVNSLYLDIRYYVKNEGQNTITWKITDTKGNRWAGGTLAPGKSITKFADYLDNVNYTGLYTFYVSTSNGGDGKYTFVARSLKP</sequence>
<feature type="chain" id="PRO_5004245184" evidence="1">
    <location>
        <begin position="28"/>
        <end position="160"/>
    </location>
</feature>
<dbReference type="Proteomes" id="UP000002612">
    <property type="component" value="Plasmid pE33L466"/>
</dbReference>
<geneLocation type="plasmid" evidence="2 3">
    <name>pE33L466</name>
</geneLocation>
<dbReference type="KEGG" id="bcz:pE33L466_0106"/>
<dbReference type="AlphaFoldDB" id="Q4V1Y6"/>